<name>A0A4S3JBH8_9EURO</name>
<feature type="compositionally biased region" description="Basic and acidic residues" evidence="1">
    <location>
        <begin position="94"/>
        <end position="107"/>
    </location>
</feature>
<feature type="compositionally biased region" description="Polar residues" evidence="1">
    <location>
        <begin position="350"/>
        <end position="360"/>
    </location>
</feature>
<sequence length="665" mass="73727">MKQEDRSSTTAKINSEQFRTPDNPPTTSSSTLSDRPRGASTTGKRNGTPASRTSSFRSSRRGLPPDVQDQPTLTQIDFVTPVSQNLESDDDLDFIDHRPQNRPRETCEVVEIDDDSDDNANSRPSYFEKKRARGVRFEKEPKRSTCRQKDSAGRGDKEIRRNQRSRDGGFKGNKKGNKKQQKERHKTLTQMDYVRRYLKIEPDEDVKLEYTYITPKKENAGKPSRIPTSTTENPSCMPSLGPRSSSENKRRRLDIDQAVKDGPGSSRRPKEDLSSHPVTPQKPRRSEIPSSQSPESPGFTIISSSQFRGATRSSLGGVTTPSATNKHMAEESPTLDQPGNDCSDAERKQSSCNLSTSVEPLSQKRGMAERQAIDSLETQTNSTMEHSLSRNEAVTSDDAKVHPANAQRTVVYETDAETDYGDIQDALSSAPGSPLKQHSIDHRPINEDEYGDFEIDNSQDLPPMTSIGREIESDLLHSDHIPPSDASICYQRMQLSTQFPLEPIPILNTQKMAELFPDESNCLRNSVPGSQALPETKICEPSTQTQSQSQTQTQSQSETQSQSPGDMGKLSTVLVPESSPIIRNEDKLSPNNTMRYRPRVQEAVVQVESSQPADKVLRQGGGGMDSRILSEGQILTSSVMESVPMPALWLGSEDSVGEPYEMPDA</sequence>
<feature type="region of interest" description="Disordered" evidence="1">
    <location>
        <begin position="1"/>
        <end position="406"/>
    </location>
</feature>
<keyword evidence="3" id="KW-1185">Reference proteome</keyword>
<feature type="compositionally biased region" description="Polar residues" evidence="1">
    <location>
        <begin position="376"/>
        <end position="394"/>
    </location>
</feature>
<feature type="compositionally biased region" description="Polar residues" evidence="1">
    <location>
        <begin position="226"/>
        <end position="236"/>
    </location>
</feature>
<gene>
    <name evidence="2" type="ORF">EYZ11_008067</name>
</gene>
<feature type="compositionally biased region" description="Polar residues" evidence="1">
    <location>
        <begin position="301"/>
        <end position="325"/>
    </location>
</feature>
<dbReference type="EMBL" id="SOSA01000332">
    <property type="protein sequence ID" value="THC92476.1"/>
    <property type="molecule type" value="Genomic_DNA"/>
</dbReference>
<evidence type="ECO:0000313" key="3">
    <source>
        <dbReference type="Proteomes" id="UP000308092"/>
    </source>
</evidence>
<reference evidence="2 3" key="1">
    <citation type="submission" date="2019-03" db="EMBL/GenBank/DDBJ databases">
        <title>The genome sequence of a newly discovered highly antifungal drug resistant Aspergillus species, Aspergillus tanneri NIH 1004.</title>
        <authorList>
            <person name="Mounaud S."/>
            <person name="Singh I."/>
            <person name="Joardar V."/>
            <person name="Pakala S."/>
            <person name="Pakala S."/>
            <person name="Venepally P."/>
            <person name="Hoover J."/>
            <person name="Nierman W."/>
            <person name="Chung J."/>
            <person name="Losada L."/>
        </authorList>
    </citation>
    <scope>NUCLEOTIDE SEQUENCE [LARGE SCALE GENOMIC DNA]</scope>
    <source>
        <strain evidence="2 3">NIH1004</strain>
    </source>
</reference>
<feature type="compositionally biased region" description="Low complexity" evidence="1">
    <location>
        <begin position="542"/>
        <end position="563"/>
    </location>
</feature>
<feature type="compositionally biased region" description="Polar residues" evidence="1">
    <location>
        <begin position="69"/>
        <end position="86"/>
    </location>
</feature>
<feature type="compositionally biased region" description="Polar residues" evidence="1">
    <location>
        <begin position="39"/>
        <end position="50"/>
    </location>
</feature>
<feature type="compositionally biased region" description="Basic and acidic residues" evidence="1">
    <location>
        <begin position="193"/>
        <end position="208"/>
    </location>
</feature>
<feature type="compositionally biased region" description="Basic and acidic residues" evidence="1">
    <location>
        <begin position="135"/>
        <end position="169"/>
    </location>
</feature>
<comment type="caution">
    <text evidence="2">The sequence shown here is derived from an EMBL/GenBank/DDBJ whole genome shotgun (WGS) entry which is preliminary data.</text>
</comment>
<feature type="compositionally biased region" description="Acidic residues" evidence="1">
    <location>
        <begin position="108"/>
        <end position="118"/>
    </location>
</feature>
<feature type="region of interest" description="Disordered" evidence="1">
    <location>
        <begin position="539"/>
        <end position="577"/>
    </location>
</feature>
<evidence type="ECO:0000313" key="2">
    <source>
        <dbReference type="EMBL" id="THC92476.1"/>
    </source>
</evidence>
<dbReference type="Proteomes" id="UP000308092">
    <property type="component" value="Unassembled WGS sequence"/>
</dbReference>
<dbReference type="AlphaFoldDB" id="A0A4S3JBH8"/>
<dbReference type="VEuPathDB" id="FungiDB:EYZ11_008067"/>
<accession>A0A4S3JBH8</accession>
<feature type="compositionally biased region" description="Polar residues" evidence="1">
    <location>
        <begin position="8"/>
        <end position="18"/>
    </location>
</feature>
<proteinExistence type="predicted"/>
<evidence type="ECO:0000256" key="1">
    <source>
        <dbReference type="SAM" id="MobiDB-lite"/>
    </source>
</evidence>
<organism evidence="2 3">
    <name type="scientific">Aspergillus tanneri</name>
    <dbReference type="NCBI Taxonomy" id="1220188"/>
    <lineage>
        <taxon>Eukaryota</taxon>
        <taxon>Fungi</taxon>
        <taxon>Dikarya</taxon>
        <taxon>Ascomycota</taxon>
        <taxon>Pezizomycotina</taxon>
        <taxon>Eurotiomycetes</taxon>
        <taxon>Eurotiomycetidae</taxon>
        <taxon>Eurotiales</taxon>
        <taxon>Aspergillaceae</taxon>
        <taxon>Aspergillus</taxon>
        <taxon>Aspergillus subgen. Circumdati</taxon>
    </lineage>
</organism>
<protein>
    <submittedName>
        <fullName evidence="2">Uncharacterized protein</fullName>
    </submittedName>
</protein>
<feature type="compositionally biased region" description="Low complexity" evidence="1">
    <location>
        <begin position="288"/>
        <end position="297"/>
    </location>
</feature>
<feature type="compositionally biased region" description="Basic residues" evidence="1">
    <location>
        <begin position="172"/>
        <end position="187"/>
    </location>
</feature>